<dbReference type="Proteomes" id="UP000033615">
    <property type="component" value="Unassembled WGS sequence"/>
</dbReference>
<keyword evidence="5" id="KW-1185">Reference proteome</keyword>
<feature type="chain" id="PRO_5012257353" description="Tetratricopeptide repeat protein" evidence="3">
    <location>
        <begin position="22"/>
        <end position="459"/>
    </location>
</feature>
<dbReference type="AlphaFoldDB" id="A0A1V4CXE4"/>
<dbReference type="Gene3D" id="1.25.40.10">
    <property type="entry name" value="Tetratricopeptide repeat domain"/>
    <property type="match status" value="2"/>
</dbReference>
<dbReference type="InterPro" id="IPR019734">
    <property type="entry name" value="TPR_rpt"/>
</dbReference>
<dbReference type="InterPro" id="IPR050498">
    <property type="entry name" value="Ycf3"/>
</dbReference>
<dbReference type="SMART" id="SM00028">
    <property type="entry name" value="TPR"/>
    <property type="match status" value="4"/>
</dbReference>
<evidence type="ECO:0000313" key="5">
    <source>
        <dbReference type="Proteomes" id="UP000033615"/>
    </source>
</evidence>
<dbReference type="OrthoDB" id="5477158at2"/>
<feature type="signal peptide" evidence="3">
    <location>
        <begin position="1"/>
        <end position="21"/>
    </location>
</feature>
<dbReference type="EMBL" id="LAKD02000105">
    <property type="protein sequence ID" value="OPF72375.1"/>
    <property type="molecule type" value="Genomic_DNA"/>
</dbReference>
<comment type="caution">
    <text evidence="4">The sequence shown here is derived from an EMBL/GenBank/DDBJ whole genome shotgun (WGS) entry which is preliminary data.</text>
</comment>
<protein>
    <recommendedName>
        <fullName evidence="6">Tetratricopeptide repeat protein</fullName>
    </recommendedName>
</protein>
<keyword evidence="1" id="KW-0677">Repeat</keyword>
<name>A0A1V4CXE4_9ACTN</name>
<dbReference type="RefSeq" id="WP_075200353.1">
    <property type="nucleotide sequence ID" value="NZ_LAKD02000105.1"/>
</dbReference>
<dbReference type="InterPro" id="IPR011990">
    <property type="entry name" value="TPR-like_helical_dom_sf"/>
</dbReference>
<evidence type="ECO:0000256" key="2">
    <source>
        <dbReference type="ARBA" id="ARBA00022803"/>
    </source>
</evidence>
<accession>A0A1V4CXE4</accession>
<evidence type="ECO:0000313" key="4">
    <source>
        <dbReference type="EMBL" id="OPF72375.1"/>
    </source>
</evidence>
<evidence type="ECO:0000256" key="3">
    <source>
        <dbReference type="SAM" id="SignalP"/>
    </source>
</evidence>
<dbReference type="SUPFAM" id="SSF48452">
    <property type="entry name" value="TPR-like"/>
    <property type="match status" value="2"/>
</dbReference>
<dbReference type="PANTHER" id="PTHR44858">
    <property type="entry name" value="TETRATRICOPEPTIDE REPEAT PROTEIN 6"/>
    <property type="match status" value="1"/>
</dbReference>
<reference evidence="4" key="1">
    <citation type="submission" date="2016-12" db="EMBL/GenBank/DDBJ databases">
        <title>Genome sequence of Streptomyces antioxidans MUSC 164.</title>
        <authorList>
            <person name="Lee L.-H."/>
            <person name="Ser H.-L."/>
        </authorList>
    </citation>
    <scope>NUCLEOTIDE SEQUENCE [LARGE SCALE GENOMIC DNA]</scope>
    <source>
        <strain evidence="4">MUSC 164</strain>
    </source>
</reference>
<organism evidence="4 5">
    <name type="scientific">Streptomyces antioxidans</name>
    <dbReference type="NCBI Taxonomy" id="1507734"/>
    <lineage>
        <taxon>Bacteria</taxon>
        <taxon>Bacillati</taxon>
        <taxon>Actinomycetota</taxon>
        <taxon>Actinomycetes</taxon>
        <taxon>Kitasatosporales</taxon>
        <taxon>Streptomycetaceae</taxon>
        <taxon>Streptomyces</taxon>
    </lineage>
</organism>
<proteinExistence type="predicted"/>
<keyword evidence="2" id="KW-0802">TPR repeat</keyword>
<evidence type="ECO:0000256" key="1">
    <source>
        <dbReference type="ARBA" id="ARBA00022737"/>
    </source>
</evidence>
<sequence length="459" mass="48389">MALRPSLLPTARTAAVVFALAAGLTAASIVTGAPDGPGGSGGAGASARGQGGVRAVHPAAARYDQLSGDGLARQIDAMQTHLRGGPKDAESWAGLGSAYVEQARASGDPTRYPQADKAFARSLALQPRDNDVALAGRASLAAARHDFRGALRDADQALKVNSYSQGALAVRVDALVELGRYKDAYTAAEKADSLRPGIPVFTRLAYVRELRGDPAGARRVLLRAQDSATSPSDIAYVSTALGQLAWNQGEYGAARRAYATALRAVPDYLPALEGRGRTSVADGRQKAGIRDLEAVVRRYPLPAELAALGEAYEARGDRHTARGQYAVVDTWIALARANGVATDLDSALVAADHGDVREALKAARAEWDRRRTVHTADALAWALHRNGEDEAALGYAEHAAEPGYRNAAFFYHRGVIEKSLGDDGPARRHLRAALDLNPGFSPTGARAAKAALKELDPTR</sequence>
<dbReference type="PANTHER" id="PTHR44858:SF20">
    <property type="entry name" value="SHSP DOMAIN-CONTAINING PROTEIN"/>
    <property type="match status" value="1"/>
</dbReference>
<keyword evidence="3" id="KW-0732">Signal</keyword>
<gene>
    <name evidence="4" type="ORF">VT50_0231620</name>
</gene>
<evidence type="ECO:0008006" key="6">
    <source>
        <dbReference type="Google" id="ProtNLM"/>
    </source>
</evidence>